<dbReference type="Pfam" id="PF04389">
    <property type="entry name" value="Peptidase_M28"/>
    <property type="match status" value="1"/>
</dbReference>
<dbReference type="PANTHER" id="PTHR12283:SF6">
    <property type="entry name" value="GLUTAMINYL-PEPTIDE CYCLOTRANSFERASE-RELATED"/>
    <property type="match status" value="1"/>
</dbReference>
<protein>
    <submittedName>
        <fullName evidence="5">Leucine aminopeptidase</fullName>
    </submittedName>
</protein>
<reference evidence="5 6" key="1">
    <citation type="submission" date="2007-01" db="EMBL/GenBank/DDBJ databases">
        <authorList>
            <person name="Haygood M."/>
            <person name="Podell S."/>
            <person name="Anderson C."/>
            <person name="Hopkinson B."/>
            <person name="Roe K."/>
            <person name="Barbeau K."/>
            <person name="Gaasterland T."/>
            <person name="Ferriera S."/>
            <person name="Johnson J."/>
            <person name="Kravitz S."/>
            <person name="Beeson K."/>
            <person name="Sutton G."/>
            <person name="Rogers Y.-H."/>
            <person name="Friedman R."/>
            <person name="Frazier M."/>
            <person name="Venter J.C."/>
        </authorList>
    </citation>
    <scope>NUCLEOTIDE SEQUENCE [LARGE SCALE GENOMIC DNA]</scope>
    <source>
        <strain evidence="5 6">ATCC 23134</strain>
    </source>
</reference>
<dbReference type="GO" id="GO:0016603">
    <property type="term" value="F:glutaminyl-peptide cyclotransferase activity"/>
    <property type="evidence" value="ECO:0007669"/>
    <property type="project" value="TreeGrafter"/>
</dbReference>
<evidence type="ECO:0000313" key="5">
    <source>
        <dbReference type="EMBL" id="EAY27462.1"/>
    </source>
</evidence>
<keyword evidence="3" id="KW-0732">Signal</keyword>
<dbReference type="GO" id="GO:0008270">
    <property type="term" value="F:zinc ion binding"/>
    <property type="evidence" value="ECO:0007669"/>
    <property type="project" value="TreeGrafter"/>
</dbReference>
<dbReference type="SUPFAM" id="SSF53187">
    <property type="entry name" value="Zn-dependent exopeptidases"/>
    <property type="match status" value="1"/>
</dbReference>
<feature type="chain" id="PRO_5002642354" evidence="3">
    <location>
        <begin position="30"/>
        <end position="369"/>
    </location>
</feature>
<comment type="caution">
    <text evidence="5">The sequence shown here is derived from an EMBL/GenBank/DDBJ whole genome shotgun (WGS) entry which is preliminary data.</text>
</comment>
<dbReference type="AlphaFoldDB" id="A1ZQ53"/>
<dbReference type="EMBL" id="AAWS01000023">
    <property type="protein sequence ID" value="EAY27462.1"/>
    <property type="molecule type" value="Genomic_DNA"/>
</dbReference>
<sequence length="369" mass="40141">MKMKKLVINTFIIYCLLSAITLLSLPGCSGDKPNGGSTVKNSTPPPPKPLVLVDAPKINADSAYAFVKKQVEFGPRVPNTDAHVQCGNYFLDKLKSYGWEVKAQGFDAIRYDGVVLKSRNIIASYKAPAAAAAKRTVLLAAHWDTRHVADKDTKDTDKPIDGANDGASGVGVLLEIARTIHTSPKKPTVNIDIVLFDSEDLGYPESAKDEHKKADTWCLGSQYWAKNNPGSYYYGILLDMVGAKGAKMYKEGFSVRTAGETVNEVWAIAAKLGYGNVFIPKNAPEIVDDHTYVNKHTNIPMIDIIEFDPTNETAYFAKYHHTHADNMSIIDKNTLEAVGQTVLQYVYNTAASSDAEKAATSSSSSGLAK</sequence>
<dbReference type="Gene3D" id="3.40.630.10">
    <property type="entry name" value="Zn peptidases"/>
    <property type="match status" value="1"/>
</dbReference>
<proteinExistence type="predicted"/>
<organism evidence="5 6">
    <name type="scientific">Microscilla marina ATCC 23134</name>
    <dbReference type="NCBI Taxonomy" id="313606"/>
    <lineage>
        <taxon>Bacteria</taxon>
        <taxon>Pseudomonadati</taxon>
        <taxon>Bacteroidota</taxon>
        <taxon>Cytophagia</taxon>
        <taxon>Cytophagales</taxon>
        <taxon>Microscillaceae</taxon>
        <taxon>Microscilla</taxon>
    </lineage>
</organism>
<dbReference type="OrthoDB" id="9773494at2"/>
<dbReference type="InterPro" id="IPR007484">
    <property type="entry name" value="Peptidase_M28"/>
</dbReference>
<feature type="signal peptide" evidence="3">
    <location>
        <begin position="1"/>
        <end position="29"/>
    </location>
</feature>
<dbReference type="PANTHER" id="PTHR12283">
    <property type="entry name" value="GLUTAMINYL-PEPTIDE CYCLOTRANSFERASE"/>
    <property type="match status" value="1"/>
</dbReference>
<evidence type="ECO:0000256" key="2">
    <source>
        <dbReference type="ARBA" id="ARBA00023315"/>
    </source>
</evidence>
<accession>A1ZQ53</accession>
<name>A1ZQ53_MICM2</name>
<keyword evidence="5" id="KW-0378">Hydrolase</keyword>
<dbReference type="GO" id="GO:0004177">
    <property type="term" value="F:aminopeptidase activity"/>
    <property type="evidence" value="ECO:0007669"/>
    <property type="project" value="UniProtKB-KW"/>
</dbReference>
<gene>
    <name evidence="5" type="ORF">M23134_06863</name>
</gene>
<dbReference type="InterPro" id="IPR040234">
    <property type="entry name" value="QC/QCL"/>
</dbReference>
<keyword evidence="5" id="KW-0645">Protease</keyword>
<evidence type="ECO:0000256" key="3">
    <source>
        <dbReference type="SAM" id="SignalP"/>
    </source>
</evidence>
<keyword evidence="2" id="KW-0012">Acyltransferase</keyword>
<keyword evidence="5" id="KW-0031">Aminopeptidase</keyword>
<keyword evidence="1" id="KW-0808">Transferase</keyword>
<evidence type="ECO:0000256" key="1">
    <source>
        <dbReference type="ARBA" id="ARBA00022679"/>
    </source>
</evidence>
<feature type="domain" description="Peptidase M28" evidence="4">
    <location>
        <begin position="120"/>
        <end position="346"/>
    </location>
</feature>
<dbReference type="eggNOG" id="COG2234">
    <property type="taxonomic scope" value="Bacteria"/>
</dbReference>
<dbReference type="Proteomes" id="UP000004095">
    <property type="component" value="Unassembled WGS sequence"/>
</dbReference>
<evidence type="ECO:0000259" key="4">
    <source>
        <dbReference type="Pfam" id="PF04389"/>
    </source>
</evidence>
<keyword evidence="6" id="KW-1185">Reference proteome</keyword>
<evidence type="ECO:0000313" key="6">
    <source>
        <dbReference type="Proteomes" id="UP000004095"/>
    </source>
</evidence>